<reference evidence="2" key="2">
    <citation type="submission" date="2020-09" db="EMBL/GenBank/DDBJ databases">
        <authorList>
            <person name="Kikuchi T."/>
        </authorList>
    </citation>
    <scope>NUCLEOTIDE SEQUENCE</scope>
    <source>
        <strain evidence="2">Ka4C1</strain>
    </source>
</reference>
<gene>
    <name evidence="2" type="ORF">BXYJ_LOCUS4585</name>
</gene>
<name>A0A1I7SWQ9_BURXY</name>
<organism evidence="3 5">
    <name type="scientific">Bursaphelenchus xylophilus</name>
    <name type="common">Pinewood nematode worm</name>
    <name type="synonym">Aphelenchoides xylophilus</name>
    <dbReference type="NCBI Taxonomy" id="6326"/>
    <lineage>
        <taxon>Eukaryota</taxon>
        <taxon>Metazoa</taxon>
        <taxon>Ecdysozoa</taxon>
        <taxon>Nematoda</taxon>
        <taxon>Chromadorea</taxon>
        <taxon>Rhabditida</taxon>
        <taxon>Tylenchina</taxon>
        <taxon>Tylenchomorpha</taxon>
        <taxon>Aphelenchoidea</taxon>
        <taxon>Aphelenchoididae</taxon>
        <taxon>Bursaphelenchus</taxon>
    </lineage>
</organism>
<sequence>MRDDIVPRYQRNSHPDNFSTYRKLCENRVRRLERYKKSKSFCSLDDISSSNLETEGEEETTTSAEPIASSSTASTSAENSNSNAFQVLKEKMISLMENDVQLLQKLLTLGDTIQELREKQGLQHRSSSETSLSSNAEEDDEWRPMVSQPFSASMSAITRLYVDDVDDDDPDVLKPNVQYFSRKNSILRIPIPPRASNRYLGRRLINRDKTTLCEKAKVMLEKGGESDKSSTLNSQSSQSSQESVGTTRNGVGNSSRNSDASLDSGIASASIDAV</sequence>
<evidence type="ECO:0000256" key="1">
    <source>
        <dbReference type="SAM" id="MobiDB-lite"/>
    </source>
</evidence>
<evidence type="ECO:0000313" key="3">
    <source>
        <dbReference type="Proteomes" id="UP000095284"/>
    </source>
</evidence>
<dbReference type="AlphaFoldDB" id="A0A1I7SWQ9"/>
<protein>
    <submittedName>
        <fullName evidence="2">(pine wood nematode) hypothetical protein</fullName>
    </submittedName>
</protein>
<evidence type="ECO:0000313" key="5">
    <source>
        <dbReference type="WBParaSite" id="BXY_1749000.1"/>
    </source>
</evidence>
<dbReference type="WBParaSite" id="BXY_1749000.1">
    <property type="protein sequence ID" value="BXY_1749000.1"/>
    <property type="gene ID" value="BXY_1749000"/>
</dbReference>
<evidence type="ECO:0000313" key="2">
    <source>
        <dbReference type="EMBL" id="CAD5216538.1"/>
    </source>
</evidence>
<proteinExistence type="predicted"/>
<accession>A0A1I7SWQ9</accession>
<dbReference type="OrthoDB" id="6508726at2759"/>
<evidence type="ECO:0000313" key="4">
    <source>
        <dbReference type="Proteomes" id="UP000659654"/>
    </source>
</evidence>
<dbReference type="SMR" id="A0A1I7SWQ9"/>
<feature type="compositionally biased region" description="Polar residues" evidence="1">
    <location>
        <begin position="244"/>
        <end position="261"/>
    </location>
</feature>
<dbReference type="EMBL" id="CAJFCV020000002">
    <property type="protein sequence ID" value="CAG9099817.1"/>
    <property type="molecule type" value="Genomic_DNA"/>
</dbReference>
<feature type="region of interest" description="Disordered" evidence="1">
    <location>
        <begin position="50"/>
        <end position="80"/>
    </location>
</feature>
<keyword evidence="4" id="KW-1185">Reference proteome</keyword>
<feature type="region of interest" description="Disordered" evidence="1">
    <location>
        <begin position="220"/>
        <end position="274"/>
    </location>
</feature>
<dbReference type="EMBL" id="CAJFDI010000002">
    <property type="protein sequence ID" value="CAD5216538.1"/>
    <property type="molecule type" value="Genomic_DNA"/>
</dbReference>
<dbReference type="Proteomes" id="UP000582659">
    <property type="component" value="Unassembled WGS sequence"/>
</dbReference>
<dbReference type="Proteomes" id="UP000659654">
    <property type="component" value="Unassembled WGS sequence"/>
</dbReference>
<dbReference type="eggNOG" id="ENOG502SAM4">
    <property type="taxonomic scope" value="Eukaryota"/>
</dbReference>
<feature type="compositionally biased region" description="Low complexity" evidence="1">
    <location>
        <begin position="61"/>
        <end position="80"/>
    </location>
</feature>
<feature type="region of interest" description="Disordered" evidence="1">
    <location>
        <begin position="119"/>
        <end position="143"/>
    </location>
</feature>
<feature type="compositionally biased region" description="Low complexity" evidence="1">
    <location>
        <begin position="229"/>
        <end position="243"/>
    </location>
</feature>
<reference evidence="5" key="1">
    <citation type="submission" date="2016-11" db="UniProtKB">
        <authorList>
            <consortium name="WormBaseParasite"/>
        </authorList>
    </citation>
    <scope>IDENTIFICATION</scope>
</reference>
<dbReference type="Proteomes" id="UP000095284">
    <property type="component" value="Unplaced"/>
</dbReference>